<sequence length="95" mass="10134">MPLETTLWDPAERLTSPEAELAYLEAAFEDGDPALIAAAIGDVARARGMSRIAREAGLSREAMYKAFRAEGNPTLETVAGVTRALGFKLTIRPAG</sequence>
<dbReference type="PANTHER" id="PTHR40275:SF1">
    <property type="entry name" value="SSL7038 PROTEIN"/>
    <property type="match status" value="1"/>
</dbReference>
<dbReference type="EMBL" id="JAUSVX010000001">
    <property type="protein sequence ID" value="MDQ0467372.1"/>
    <property type="molecule type" value="Genomic_DNA"/>
</dbReference>
<reference evidence="1 2" key="1">
    <citation type="submission" date="2023-07" db="EMBL/GenBank/DDBJ databases">
        <title>Genomic Encyclopedia of Type Strains, Phase IV (KMG-IV): sequencing the most valuable type-strain genomes for metagenomic binning, comparative biology and taxonomic classification.</title>
        <authorList>
            <person name="Goeker M."/>
        </authorList>
    </citation>
    <scope>NUCLEOTIDE SEQUENCE [LARGE SCALE GENOMIC DNA]</scope>
    <source>
        <strain evidence="1 2">DSM 19619</strain>
    </source>
</reference>
<comment type="caution">
    <text evidence="1">The sequence shown here is derived from an EMBL/GenBank/DDBJ whole genome shotgun (WGS) entry which is preliminary data.</text>
</comment>
<dbReference type="PANTHER" id="PTHR40275">
    <property type="entry name" value="SSL7038 PROTEIN"/>
    <property type="match status" value="1"/>
</dbReference>
<protein>
    <submittedName>
        <fullName evidence="1">Addiction module antidote protein</fullName>
    </submittedName>
</protein>
<name>A0ABU0J2C7_9HYPH</name>
<organism evidence="1 2">
    <name type="scientific">Labrys wisconsinensis</name>
    <dbReference type="NCBI Taxonomy" id="425677"/>
    <lineage>
        <taxon>Bacteria</taxon>
        <taxon>Pseudomonadati</taxon>
        <taxon>Pseudomonadota</taxon>
        <taxon>Alphaproteobacteria</taxon>
        <taxon>Hyphomicrobiales</taxon>
        <taxon>Xanthobacteraceae</taxon>
        <taxon>Labrys</taxon>
    </lineage>
</organism>
<dbReference type="SUPFAM" id="SSF47413">
    <property type="entry name" value="lambda repressor-like DNA-binding domains"/>
    <property type="match status" value="1"/>
</dbReference>
<evidence type="ECO:0000313" key="2">
    <source>
        <dbReference type="Proteomes" id="UP001242480"/>
    </source>
</evidence>
<dbReference type="NCBIfam" id="TIGR02684">
    <property type="entry name" value="dnstrm_HI1420"/>
    <property type="match status" value="1"/>
</dbReference>
<evidence type="ECO:0000313" key="1">
    <source>
        <dbReference type="EMBL" id="MDQ0467372.1"/>
    </source>
</evidence>
<dbReference type="InterPro" id="IPR014057">
    <property type="entry name" value="HI1420"/>
</dbReference>
<dbReference type="RefSeq" id="WP_307266874.1">
    <property type="nucleotide sequence ID" value="NZ_JAUSVX010000001.1"/>
</dbReference>
<gene>
    <name evidence="1" type="ORF">QO011_000367</name>
</gene>
<keyword evidence="2" id="KW-1185">Reference proteome</keyword>
<dbReference type="Proteomes" id="UP001242480">
    <property type="component" value="Unassembled WGS sequence"/>
</dbReference>
<proteinExistence type="predicted"/>
<accession>A0ABU0J2C7</accession>
<dbReference type="InterPro" id="IPR010982">
    <property type="entry name" value="Lambda_DNA-bd_dom_sf"/>
</dbReference>
<dbReference type="Pfam" id="PF21716">
    <property type="entry name" value="dnstrm_HI1420"/>
    <property type="match status" value="1"/>
</dbReference>